<dbReference type="GO" id="GO:0009432">
    <property type="term" value="P:SOS response"/>
    <property type="evidence" value="ECO:0007669"/>
    <property type="project" value="TreeGrafter"/>
</dbReference>
<keyword evidence="4" id="KW-1185">Reference proteome</keyword>
<dbReference type="GO" id="GO:0005829">
    <property type="term" value="C:cytosol"/>
    <property type="evidence" value="ECO:0007669"/>
    <property type="project" value="TreeGrafter"/>
</dbReference>
<dbReference type="InterPro" id="IPR050116">
    <property type="entry name" value="DNA_polymerase-Y"/>
</dbReference>
<dbReference type="InterPro" id="IPR043128">
    <property type="entry name" value="Rev_trsase/Diguanyl_cyclase"/>
</dbReference>
<dbReference type="GO" id="GO:0042276">
    <property type="term" value="P:error-prone translesion synthesis"/>
    <property type="evidence" value="ECO:0007669"/>
    <property type="project" value="TreeGrafter"/>
</dbReference>
<dbReference type="Gene3D" id="3.30.70.270">
    <property type="match status" value="1"/>
</dbReference>
<gene>
    <name evidence="3" type="ORF">MRX98_13380</name>
</gene>
<comment type="similarity">
    <text evidence="1">Belongs to the DNA polymerase type-Y family.</text>
</comment>
<dbReference type="SUPFAM" id="SSF100879">
    <property type="entry name" value="Lesion bypass DNA polymerase (Y-family), little finger domain"/>
    <property type="match status" value="1"/>
</dbReference>
<organism evidence="3 4">
    <name type="scientific">Desulfatitalea alkaliphila</name>
    <dbReference type="NCBI Taxonomy" id="2929485"/>
    <lineage>
        <taxon>Bacteria</taxon>
        <taxon>Pseudomonadati</taxon>
        <taxon>Thermodesulfobacteriota</taxon>
        <taxon>Desulfobacteria</taxon>
        <taxon>Desulfobacterales</taxon>
        <taxon>Desulfosarcinaceae</taxon>
        <taxon>Desulfatitalea</taxon>
    </lineage>
</organism>
<proteinExistence type="inferred from homology"/>
<dbReference type="GO" id="GO:0003887">
    <property type="term" value="F:DNA-directed DNA polymerase activity"/>
    <property type="evidence" value="ECO:0007669"/>
    <property type="project" value="UniProtKB-KW"/>
</dbReference>
<name>A0AA41UQP1_9BACT</name>
<sequence length="400" mass="44497">MDRDIIHINVADFAVAVERCLDPCLADRPVIIAPEGAARATVYDMSEEAYRAGVRKGMPLRRALRLERGITVRPPKPARYAQAMTDLLRQALPYSPLIEPGDRDGHLFVDVTGTSRLFGPAVDVAWRMRRQARRMLGLDPIWSLAANKRVAKVASRLVKPQGEYIVAPGDEAALLAPLPLWLIPGIEADDLQRLHPLNLHRVQQVTALNPAHLQVVLGHRTDTVLEALRGEDRSPVLPVGQAPPKVVLDHTFATDTHAPSDLYAALRPLVEAAGRQLRHQGRVARRLLIVAEYSDGRSWARQLRVAPPSANDLALWPLARRALALATARRMRVRHIRLICDRLAYPPAQLPLFAAERRTALHRERLVDALDHIRERFGPQAVGFAMGLPAVDPLQMRNAD</sequence>
<dbReference type="Gene3D" id="3.40.1170.60">
    <property type="match status" value="1"/>
</dbReference>
<dbReference type="PANTHER" id="PTHR11076">
    <property type="entry name" value="DNA REPAIR POLYMERASE UMUC / TRANSFERASE FAMILY MEMBER"/>
    <property type="match status" value="1"/>
</dbReference>
<reference evidence="3" key="1">
    <citation type="submission" date="2022-04" db="EMBL/GenBank/DDBJ databases">
        <title>Desulfatitalea alkaliphila sp. nov., a novel anaerobic sulfate-reducing bacterium isolated from terrestrial mud volcano, Taman Peninsula, Russia.</title>
        <authorList>
            <person name="Khomyakova M.A."/>
            <person name="Merkel A.Y."/>
            <person name="Slobodkin A.I."/>
        </authorList>
    </citation>
    <scope>NUCLEOTIDE SEQUENCE</scope>
    <source>
        <strain evidence="3">M08but</strain>
    </source>
</reference>
<dbReference type="InterPro" id="IPR036775">
    <property type="entry name" value="DNA_pol_Y-fam_lit_finger_sf"/>
</dbReference>
<dbReference type="GO" id="GO:0006281">
    <property type="term" value="P:DNA repair"/>
    <property type="evidence" value="ECO:0007669"/>
    <property type="project" value="InterPro"/>
</dbReference>
<evidence type="ECO:0000259" key="2">
    <source>
        <dbReference type="PROSITE" id="PS50173"/>
    </source>
</evidence>
<dbReference type="InterPro" id="IPR001126">
    <property type="entry name" value="UmuC"/>
</dbReference>
<dbReference type="PROSITE" id="PS50173">
    <property type="entry name" value="UMUC"/>
    <property type="match status" value="1"/>
</dbReference>
<evidence type="ECO:0000256" key="1">
    <source>
        <dbReference type="ARBA" id="ARBA00010945"/>
    </source>
</evidence>
<dbReference type="PANTHER" id="PTHR11076:SF33">
    <property type="entry name" value="DNA POLYMERASE KAPPA"/>
    <property type="match status" value="1"/>
</dbReference>
<dbReference type="GO" id="GO:0003684">
    <property type="term" value="F:damaged DNA binding"/>
    <property type="evidence" value="ECO:0007669"/>
    <property type="project" value="InterPro"/>
</dbReference>
<evidence type="ECO:0000313" key="3">
    <source>
        <dbReference type="EMBL" id="MCJ8501568.1"/>
    </source>
</evidence>
<dbReference type="RefSeq" id="WP_246909614.1">
    <property type="nucleotide sequence ID" value="NZ_JALJRB010000015.1"/>
</dbReference>
<dbReference type="InterPro" id="IPR043502">
    <property type="entry name" value="DNA/RNA_pol_sf"/>
</dbReference>
<dbReference type="Gene3D" id="3.30.1490.100">
    <property type="entry name" value="DNA polymerase, Y-family, little finger domain"/>
    <property type="match status" value="1"/>
</dbReference>
<dbReference type="Pfam" id="PF11799">
    <property type="entry name" value="IMS_C"/>
    <property type="match status" value="1"/>
</dbReference>
<dbReference type="Proteomes" id="UP001165427">
    <property type="component" value="Unassembled WGS sequence"/>
</dbReference>
<comment type="caution">
    <text evidence="3">The sequence shown here is derived from an EMBL/GenBank/DDBJ whole genome shotgun (WGS) entry which is preliminary data.</text>
</comment>
<evidence type="ECO:0000313" key="4">
    <source>
        <dbReference type="Proteomes" id="UP001165427"/>
    </source>
</evidence>
<dbReference type="SUPFAM" id="SSF56672">
    <property type="entry name" value="DNA/RNA polymerases"/>
    <property type="match status" value="1"/>
</dbReference>
<feature type="domain" description="UmuC" evidence="2">
    <location>
        <begin position="5"/>
        <end position="187"/>
    </location>
</feature>
<protein>
    <recommendedName>
        <fullName evidence="2">UmuC domain-containing protein</fullName>
    </recommendedName>
</protein>
<dbReference type="EMBL" id="JALJRB010000015">
    <property type="protein sequence ID" value="MCJ8501568.1"/>
    <property type="molecule type" value="Genomic_DNA"/>
</dbReference>
<dbReference type="Pfam" id="PF00817">
    <property type="entry name" value="IMS"/>
    <property type="match status" value="1"/>
</dbReference>
<accession>A0AA41UQP1</accession>
<dbReference type="InterPro" id="IPR017961">
    <property type="entry name" value="DNA_pol_Y-fam_little_finger"/>
</dbReference>
<dbReference type="AlphaFoldDB" id="A0AA41UQP1"/>